<evidence type="ECO:0000256" key="1">
    <source>
        <dbReference type="ARBA" id="ARBA00022679"/>
    </source>
</evidence>
<dbReference type="GO" id="GO:0016757">
    <property type="term" value="F:glycosyltransferase activity"/>
    <property type="evidence" value="ECO:0007669"/>
    <property type="project" value="InterPro"/>
</dbReference>
<name>A0A6G1ZF64_9BACT</name>
<protein>
    <submittedName>
        <fullName evidence="4">Glycosyltransferase</fullName>
    </submittedName>
</protein>
<dbReference type="GO" id="GO:0009103">
    <property type="term" value="P:lipopolysaccharide biosynthetic process"/>
    <property type="evidence" value="ECO:0007669"/>
    <property type="project" value="TreeGrafter"/>
</dbReference>
<dbReference type="AlphaFoldDB" id="A0A6G1ZF64"/>
<dbReference type="CDD" id="cd03809">
    <property type="entry name" value="GT4_MtfB-like"/>
    <property type="match status" value="1"/>
</dbReference>
<evidence type="ECO:0000259" key="2">
    <source>
        <dbReference type="Pfam" id="PF00534"/>
    </source>
</evidence>
<dbReference type="EMBL" id="WKLP01000020">
    <property type="protein sequence ID" value="MRY12577.1"/>
    <property type="molecule type" value="Genomic_DNA"/>
</dbReference>
<dbReference type="Pfam" id="PF00534">
    <property type="entry name" value="Glycos_transf_1"/>
    <property type="match status" value="1"/>
</dbReference>
<evidence type="ECO:0000259" key="3">
    <source>
        <dbReference type="Pfam" id="PF13439"/>
    </source>
</evidence>
<keyword evidence="1 4" id="KW-0808">Transferase</keyword>
<dbReference type="PANTHER" id="PTHR46401">
    <property type="entry name" value="GLYCOSYLTRANSFERASE WBBK-RELATED"/>
    <property type="match status" value="1"/>
</dbReference>
<dbReference type="InterPro" id="IPR028098">
    <property type="entry name" value="Glyco_trans_4-like_N"/>
</dbReference>
<feature type="domain" description="Glycosyltransferase subfamily 4-like N-terminal" evidence="3">
    <location>
        <begin position="17"/>
        <end position="176"/>
    </location>
</feature>
<dbReference type="Gene3D" id="3.40.50.2000">
    <property type="entry name" value="Glycogen Phosphorylase B"/>
    <property type="match status" value="2"/>
</dbReference>
<evidence type="ECO:0000313" key="4">
    <source>
        <dbReference type="EMBL" id="MRY12577.1"/>
    </source>
</evidence>
<accession>A0A6G1ZF64</accession>
<feature type="domain" description="Glycosyl transferase family 1" evidence="2">
    <location>
        <begin position="191"/>
        <end position="347"/>
    </location>
</feature>
<dbReference type="SUPFAM" id="SSF53756">
    <property type="entry name" value="UDP-Glycosyltransferase/glycogen phosphorylase"/>
    <property type="match status" value="1"/>
</dbReference>
<organism evidence="4">
    <name type="scientific">Parabacteroides goldsteinii</name>
    <dbReference type="NCBI Taxonomy" id="328812"/>
    <lineage>
        <taxon>Bacteria</taxon>
        <taxon>Pseudomonadati</taxon>
        <taxon>Bacteroidota</taxon>
        <taxon>Bacteroidia</taxon>
        <taxon>Bacteroidales</taxon>
        <taxon>Tannerellaceae</taxon>
        <taxon>Parabacteroides</taxon>
    </lineage>
</organism>
<reference evidence="4" key="1">
    <citation type="journal article" date="2019" name="Nat. Med.">
        <title>A library of human gut bacterial isolates paired with longitudinal multiomics data enables mechanistic microbiome research.</title>
        <authorList>
            <person name="Poyet M."/>
            <person name="Groussin M."/>
            <person name="Gibbons S.M."/>
            <person name="Avila-Pacheco J."/>
            <person name="Jiang X."/>
            <person name="Kearney S.M."/>
            <person name="Perrotta A.R."/>
            <person name="Berdy B."/>
            <person name="Zhao S."/>
            <person name="Lieberman T.D."/>
            <person name="Swanson P.K."/>
            <person name="Smith M."/>
            <person name="Roesemann S."/>
            <person name="Alexander J.E."/>
            <person name="Rich S.A."/>
            <person name="Livny J."/>
            <person name="Vlamakis H."/>
            <person name="Clish C."/>
            <person name="Bullock K."/>
            <person name="Deik A."/>
            <person name="Scott J."/>
            <person name="Pierce K.A."/>
            <person name="Xavier R.J."/>
            <person name="Alm E.J."/>
        </authorList>
    </citation>
    <scope>NUCLEOTIDE SEQUENCE</scope>
    <source>
        <strain evidence="4">BIOML-A4</strain>
    </source>
</reference>
<comment type="caution">
    <text evidence="4">The sequence shown here is derived from an EMBL/GenBank/DDBJ whole genome shotgun (WGS) entry which is preliminary data.</text>
</comment>
<gene>
    <name evidence="4" type="ORF">GKE01_14020</name>
</gene>
<dbReference type="Pfam" id="PF13439">
    <property type="entry name" value="Glyco_transf_4"/>
    <property type="match status" value="1"/>
</dbReference>
<dbReference type="InterPro" id="IPR001296">
    <property type="entry name" value="Glyco_trans_1"/>
</dbReference>
<dbReference type="PANTHER" id="PTHR46401:SF2">
    <property type="entry name" value="GLYCOSYLTRANSFERASE WBBK-RELATED"/>
    <property type="match status" value="1"/>
</dbReference>
<proteinExistence type="predicted"/>
<sequence length="372" mass="43058">MTMNRVNIDLRQALGFGGIANFVRNLSCNLPTTENIVFTGCTYLTRQNDSYKYEWFPGIIKRTILPSKYFFYSKFKLPFTYEKWMRSKSDFNIFLSFTLPVVRFEAPLVSTIHDIILLRTNSEPSAVVEEHKRILNKTIERSKYILTVSQNSKQDLIDYFGLDEKIIHVIPNGIDQQAFRRCITNAEETRMRKKYRLPPKYILNFGIYRNHKNIERLIEAYSKLPHYIRNEYKLVLTKSHPAIDDAIIRYAIGDDVRIIGYVDEIDKPVIYKLASIVYYASLYEGFGVPVIEAQAAGVPVITSNISSLPEVAGEGAVLVDPYSTIEIENAIERLCEDNIYRSQIIDRGLINSQQYTWDCASQKLVQFIHQIM</sequence>